<dbReference type="EC" id="3.5.4.16" evidence="7"/>
<evidence type="ECO:0000256" key="5">
    <source>
        <dbReference type="ARBA" id="ARBA00022563"/>
    </source>
</evidence>
<dbReference type="Proteomes" id="UP000009061">
    <property type="component" value="Chromosome"/>
</dbReference>
<keyword evidence="7" id="KW-0862">Zinc</keyword>
<keyword evidence="7" id="KW-0547">Nucleotide-binding</keyword>
<evidence type="ECO:0000259" key="8">
    <source>
        <dbReference type="Pfam" id="PF01227"/>
    </source>
</evidence>
<evidence type="ECO:0000256" key="4">
    <source>
        <dbReference type="ARBA" id="ARBA00011857"/>
    </source>
</evidence>
<feature type="binding site" evidence="7">
    <location>
        <position position="112"/>
    </location>
    <ligand>
        <name>Zn(2+)</name>
        <dbReference type="ChEBI" id="CHEBI:29105"/>
    </ligand>
</feature>
<dbReference type="InterPro" id="IPR043134">
    <property type="entry name" value="GTP-CH-I_N"/>
</dbReference>
<dbReference type="PANTHER" id="PTHR11109:SF7">
    <property type="entry name" value="GTP CYCLOHYDROLASE 1"/>
    <property type="match status" value="1"/>
</dbReference>
<evidence type="ECO:0000313" key="9">
    <source>
        <dbReference type="EMBL" id="AFA41283.1"/>
    </source>
</evidence>
<comment type="subunit">
    <text evidence="4">Toroid-shaped homodecamer, composed of two pentamers of five dimers.</text>
</comment>
<keyword evidence="5 7" id="KW-0554">One-carbon metabolism</keyword>
<dbReference type="OrthoDB" id="9801207at2"/>
<sequence length="221" mass="25581">MSKFTKEALQVKHALISQGLENPFFNCFKDIKQKKVLIAKYIQKIMKLLNLNLTNDSLSQTPLRIARMYIEEIFSGLNYANFPKITVIKNITKINEMIIIDDIIFHSICEHHFLVFEGKATVAYIPEYVLIGLSKINRIVNFFSKRPQIQERLTRQILIALQILLSTKNVAVSIRARHFCVRARGIKDSESNTKTLAFGGKFRDQLHLRNEFLQITNNSKL</sequence>
<dbReference type="GO" id="GO:0008270">
    <property type="term" value="F:zinc ion binding"/>
    <property type="evidence" value="ECO:0007669"/>
    <property type="project" value="UniProtKB-UniRule"/>
</dbReference>
<dbReference type="GO" id="GO:0006730">
    <property type="term" value="P:one-carbon metabolic process"/>
    <property type="evidence" value="ECO:0007669"/>
    <property type="project" value="UniProtKB-UniRule"/>
</dbReference>
<dbReference type="Pfam" id="PF01227">
    <property type="entry name" value="GTP_cyclohydroI"/>
    <property type="match status" value="1"/>
</dbReference>
<dbReference type="Gene3D" id="3.30.1130.10">
    <property type="match status" value="1"/>
</dbReference>
<dbReference type="GO" id="GO:0005525">
    <property type="term" value="F:GTP binding"/>
    <property type="evidence" value="ECO:0007669"/>
    <property type="project" value="UniProtKB-KW"/>
</dbReference>
<dbReference type="AlphaFoldDB" id="H6Q500"/>
<reference evidence="9 10" key="1">
    <citation type="journal article" date="2012" name="MBio">
        <title>Insight into the transmission biology and species-specific functional capabilities of tsetse (Diptera: glossinidae) obligate symbiont wigglesworthia.</title>
        <authorList>
            <person name="Rio R.V."/>
            <person name="Symula R.E."/>
            <person name="Wang J."/>
            <person name="Lohs C."/>
            <person name="Wu Y.N."/>
            <person name="Snyder A.K."/>
            <person name="Bjornson R.D."/>
            <person name="Oshima K."/>
            <person name="Biehl B.S."/>
            <person name="Perna N.T."/>
            <person name="Hattori M."/>
            <person name="Aksoy S."/>
        </authorList>
    </citation>
    <scope>NUCLEOTIDE SEQUENCE [LARGE SCALE GENOMIC DNA]</scope>
    <source>
        <strain evidence="9">WGM</strain>
    </source>
</reference>
<dbReference type="InterPro" id="IPR001474">
    <property type="entry name" value="GTP_CycHdrlase_I"/>
</dbReference>
<dbReference type="NCBIfam" id="NF006826">
    <property type="entry name" value="PRK09347.1-3"/>
    <property type="match status" value="1"/>
</dbReference>
<organism evidence="9 10">
    <name type="scientific">Wigglesworthia glossinidia endosymbiont of Glossina morsitans morsitans</name>
    <name type="common">Yale colony</name>
    <dbReference type="NCBI Taxonomy" id="1142511"/>
    <lineage>
        <taxon>Bacteria</taxon>
        <taxon>Pseudomonadati</taxon>
        <taxon>Pseudomonadota</taxon>
        <taxon>Gammaproteobacteria</taxon>
        <taxon>Enterobacterales</taxon>
        <taxon>Erwiniaceae</taxon>
        <taxon>Wigglesworthia</taxon>
    </lineage>
</organism>
<dbReference type="KEGG" id="wgl:WIGMOR_0453"/>
<dbReference type="GO" id="GO:0006729">
    <property type="term" value="P:tetrahydrobiopterin biosynthetic process"/>
    <property type="evidence" value="ECO:0007669"/>
    <property type="project" value="TreeGrafter"/>
</dbReference>
<keyword evidence="7" id="KW-0479">Metal-binding</keyword>
<gene>
    <name evidence="7 9" type="primary">folE</name>
    <name evidence="9" type="ORF">WIGMOR_0453</name>
</gene>
<evidence type="ECO:0000313" key="10">
    <source>
        <dbReference type="Proteomes" id="UP000009061"/>
    </source>
</evidence>
<keyword evidence="6 7" id="KW-0378">Hydrolase</keyword>
<dbReference type="FunFam" id="3.30.1130.10:FF:000001">
    <property type="entry name" value="GTP cyclohydrolase 1"/>
    <property type="match status" value="1"/>
</dbReference>
<dbReference type="eggNOG" id="COG0302">
    <property type="taxonomic scope" value="Bacteria"/>
</dbReference>
<comment type="catalytic activity">
    <reaction evidence="1 7">
        <text>GTP + H2O = 7,8-dihydroneopterin 3'-triphosphate + formate + H(+)</text>
        <dbReference type="Rhea" id="RHEA:17473"/>
        <dbReference type="ChEBI" id="CHEBI:15377"/>
        <dbReference type="ChEBI" id="CHEBI:15378"/>
        <dbReference type="ChEBI" id="CHEBI:15740"/>
        <dbReference type="ChEBI" id="CHEBI:37565"/>
        <dbReference type="ChEBI" id="CHEBI:58462"/>
        <dbReference type="EC" id="3.5.4.16"/>
    </reaction>
</comment>
<comment type="pathway">
    <text evidence="2 7">Cofactor biosynthesis; 7,8-dihydroneopterin triphosphate biosynthesis; 7,8-dihydroneopterin triphosphate from GTP: step 1/1.</text>
</comment>
<evidence type="ECO:0000256" key="1">
    <source>
        <dbReference type="ARBA" id="ARBA00001052"/>
    </source>
</evidence>
<name>H6Q500_WIGGL</name>
<dbReference type="PROSITE" id="PS00859">
    <property type="entry name" value="GTP_CYCLOHYDROL_1_1"/>
    <property type="match status" value="1"/>
</dbReference>
<evidence type="ECO:0000256" key="3">
    <source>
        <dbReference type="ARBA" id="ARBA00008085"/>
    </source>
</evidence>
<dbReference type="InterPro" id="IPR020602">
    <property type="entry name" value="GTP_CycHdrlase_I_dom"/>
</dbReference>
<feature type="domain" description="GTP cyclohydrolase I" evidence="8">
    <location>
        <begin position="39"/>
        <end position="215"/>
    </location>
</feature>
<dbReference type="PROSITE" id="PS00860">
    <property type="entry name" value="GTP_CYCLOHYDROL_1_2"/>
    <property type="match status" value="1"/>
</dbReference>
<dbReference type="Gene3D" id="1.10.286.10">
    <property type="match status" value="1"/>
</dbReference>
<dbReference type="InterPro" id="IPR043133">
    <property type="entry name" value="GTP-CH-I_C/QueF"/>
</dbReference>
<comment type="similarity">
    <text evidence="3 7">Belongs to the GTP cyclohydrolase I family.</text>
</comment>
<dbReference type="UniPathway" id="UPA00848">
    <property type="reaction ID" value="UER00151"/>
</dbReference>
<keyword evidence="7" id="KW-0342">GTP-binding</keyword>
<dbReference type="HOGENOM" id="CLU_049768_3_2_6"/>
<feature type="binding site" evidence="7">
    <location>
        <position position="109"/>
    </location>
    <ligand>
        <name>Zn(2+)</name>
        <dbReference type="ChEBI" id="CHEBI:29105"/>
    </ligand>
</feature>
<feature type="binding site" evidence="7">
    <location>
        <position position="180"/>
    </location>
    <ligand>
        <name>Zn(2+)</name>
        <dbReference type="ChEBI" id="CHEBI:29105"/>
    </ligand>
</feature>
<dbReference type="GO" id="GO:0046654">
    <property type="term" value="P:tetrahydrofolate biosynthetic process"/>
    <property type="evidence" value="ECO:0007669"/>
    <property type="project" value="UniProtKB-UniRule"/>
</dbReference>
<dbReference type="RefSeq" id="WP_014354222.1">
    <property type="nucleotide sequence ID" value="NC_016893.1"/>
</dbReference>
<dbReference type="EMBL" id="CP003315">
    <property type="protein sequence ID" value="AFA41283.1"/>
    <property type="molecule type" value="Genomic_DNA"/>
</dbReference>
<keyword evidence="10" id="KW-1185">Reference proteome</keyword>
<dbReference type="HAMAP" id="MF_00223">
    <property type="entry name" value="FolE"/>
    <property type="match status" value="1"/>
</dbReference>
<evidence type="ECO:0000256" key="6">
    <source>
        <dbReference type="ARBA" id="ARBA00022801"/>
    </source>
</evidence>
<dbReference type="GO" id="GO:0005737">
    <property type="term" value="C:cytoplasm"/>
    <property type="evidence" value="ECO:0007669"/>
    <property type="project" value="TreeGrafter"/>
</dbReference>
<dbReference type="GO" id="GO:0003934">
    <property type="term" value="F:GTP cyclohydrolase I activity"/>
    <property type="evidence" value="ECO:0007669"/>
    <property type="project" value="UniProtKB-UniRule"/>
</dbReference>
<dbReference type="NCBIfam" id="NF006824">
    <property type="entry name" value="PRK09347.1-1"/>
    <property type="match status" value="1"/>
</dbReference>
<dbReference type="SUPFAM" id="SSF55620">
    <property type="entry name" value="Tetrahydrobiopterin biosynthesis enzymes-like"/>
    <property type="match status" value="1"/>
</dbReference>
<evidence type="ECO:0000256" key="2">
    <source>
        <dbReference type="ARBA" id="ARBA00005080"/>
    </source>
</evidence>
<dbReference type="InterPro" id="IPR018234">
    <property type="entry name" value="GTP_CycHdrlase_I_CS"/>
</dbReference>
<protein>
    <recommendedName>
        <fullName evidence="7">GTP cyclohydrolase 1</fullName>
        <ecNumber evidence="7">3.5.4.16</ecNumber>
    </recommendedName>
    <alternativeName>
        <fullName evidence="7">GTP cyclohydrolase I</fullName>
        <shortName evidence="7">GTP-CH-I</shortName>
    </alternativeName>
</protein>
<dbReference type="NCBIfam" id="TIGR00063">
    <property type="entry name" value="folE"/>
    <property type="match status" value="1"/>
</dbReference>
<dbReference type="PANTHER" id="PTHR11109">
    <property type="entry name" value="GTP CYCLOHYDROLASE I"/>
    <property type="match status" value="1"/>
</dbReference>
<accession>H6Q500</accession>
<dbReference type="STRING" id="1142511.WIGMOR_0453"/>
<evidence type="ECO:0000256" key="7">
    <source>
        <dbReference type="HAMAP-Rule" id="MF_00223"/>
    </source>
</evidence>
<comment type="subunit">
    <text evidence="7">Homopolymer.</text>
</comment>
<proteinExistence type="inferred from homology"/>